<proteinExistence type="predicted"/>
<keyword evidence="5" id="KW-1185">Reference proteome</keyword>
<evidence type="ECO:0000313" key="5">
    <source>
        <dbReference type="Proteomes" id="UP001338582"/>
    </source>
</evidence>
<keyword evidence="2" id="KW-0472">Membrane</keyword>
<comment type="subcellular location">
    <subcellularLocation>
        <location evidence="1">Membrane</location>
    </subcellularLocation>
</comment>
<dbReference type="Pfam" id="PF01103">
    <property type="entry name" value="Omp85"/>
    <property type="match status" value="1"/>
</dbReference>
<dbReference type="GeneID" id="88175891"/>
<dbReference type="RefSeq" id="XP_062879822.1">
    <property type="nucleotide sequence ID" value="XM_063023752.1"/>
</dbReference>
<dbReference type="EMBL" id="CP138899">
    <property type="protein sequence ID" value="WPK27444.1"/>
    <property type="molecule type" value="Genomic_DNA"/>
</dbReference>
<dbReference type="InterPro" id="IPR000184">
    <property type="entry name" value="Bac_surfAg_D15"/>
</dbReference>
<dbReference type="AlphaFoldDB" id="A0AAX4HG36"/>
<dbReference type="Proteomes" id="UP001338582">
    <property type="component" value="Chromosome 6"/>
</dbReference>
<dbReference type="KEGG" id="asau:88175891"/>
<gene>
    <name evidence="4" type="ORF">PUMCH_004831</name>
</gene>
<evidence type="ECO:0000259" key="3">
    <source>
        <dbReference type="Pfam" id="PF01103"/>
    </source>
</evidence>
<sequence length="465" mass="51624">MSSTGNLQTEILKHNALNHAESQPVYVTKVEVNGGSNFSRQFFQKLLAPVVEHSDYTLAQLLAHVNECRANLDKTHAFLKVVPSLHIDYTHPTPTAKSYNLDRSLLTKVVFDLDADEQKVGEVSLGFNTEENLAVNLGYTNNNFNRNAELVQIGVNYRPYKPSEHLILKIRMESGLRDPSFAFVTELYNTHENNQVWHHNSAKSLGGLIGINYTSTKNAFSVFNGYALSRRCLYDFDQLEVSAAVKRFGGDYLKSSIVSRLSFSNVDSLKSALPSSGSSIEVSNEIVSEQNQLKLEELPAIWIKTSAACNVFKSFYNGTYTSHFFGEAGNISSADKSRVHVSDLFYLGGFGSFPGFSRNSVQVNGGTQFYKVGATLYSRLPFAKRLDNDINPLRCFVTGMVGNVSDNITKDSGVISTGVGLRYFNKWVKLDAGYYLALRLNSEHDIGVRDGFQFEISIGGANQKE</sequence>
<organism evidence="4 5">
    <name type="scientific">Australozyma saopauloensis</name>
    <dbReference type="NCBI Taxonomy" id="291208"/>
    <lineage>
        <taxon>Eukaryota</taxon>
        <taxon>Fungi</taxon>
        <taxon>Dikarya</taxon>
        <taxon>Ascomycota</taxon>
        <taxon>Saccharomycotina</taxon>
        <taxon>Pichiomycetes</taxon>
        <taxon>Metschnikowiaceae</taxon>
        <taxon>Australozyma</taxon>
    </lineage>
</organism>
<evidence type="ECO:0000256" key="1">
    <source>
        <dbReference type="ARBA" id="ARBA00004370"/>
    </source>
</evidence>
<evidence type="ECO:0000313" key="4">
    <source>
        <dbReference type="EMBL" id="WPK27444.1"/>
    </source>
</evidence>
<evidence type="ECO:0000256" key="2">
    <source>
        <dbReference type="ARBA" id="ARBA00023136"/>
    </source>
</evidence>
<accession>A0AAX4HG36</accession>
<protein>
    <recommendedName>
        <fullName evidence="3">Bacterial surface antigen (D15) domain-containing protein</fullName>
    </recommendedName>
</protein>
<name>A0AAX4HG36_9ASCO</name>
<dbReference type="Gene3D" id="2.40.160.50">
    <property type="entry name" value="membrane protein fhac: a member of the omp85/tpsb transporter family"/>
    <property type="match status" value="1"/>
</dbReference>
<dbReference type="GO" id="GO:0019867">
    <property type="term" value="C:outer membrane"/>
    <property type="evidence" value="ECO:0007669"/>
    <property type="project" value="InterPro"/>
</dbReference>
<reference evidence="4 5" key="1">
    <citation type="submission" date="2023-10" db="EMBL/GenBank/DDBJ databases">
        <title>Draft Genome Sequence of Candida saopaulonensis from a very Premature Infant with Sepsis.</title>
        <authorList>
            <person name="Ning Y."/>
            <person name="Dai R."/>
            <person name="Xiao M."/>
            <person name="Xu Y."/>
            <person name="Yan Q."/>
            <person name="Zhang L."/>
        </authorList>
    </citation>
    <scope>NUCLEOTIDE SEQUENCE [LARGE SCALE GENOMIC DNA]</scope>
    <source>
        <strain evidence="4 5">19XY460</strain>
    </source>
</reference>
<feature type="domain" description="Bacterial surface antigen (D15)" evidence="3">
    <location>
        <begin position="123"/>
        <end position="456"/>
    </location>
</feature>